<evidence type="ECO:0000259" key="1">
    <source>
        <dbReference type="Pfam" id="PF15607"/>
    </source>
</evidence>
<protein>
    <submittedName>
        <fullName evidence="2">Putative RNase toxin 44 of polymorphic toxin system</fullName>
    </submittedName>
</protein>
<dbReference type="EMBL" id="SMFR01000001">
    <property type="protein sequence ID" value="TCK00764.1"/>
    <property type="molecule type" value="Genomic_DNA"/>
</dbReference>
<sequence>MTQSSLRIGQIWSWDNPARTFQDLSHSNEKFRQYLSDMLVEQDDLAESWSGAGAESAASRVVSETTAGSHIANQVDVLRTVLTNGIQELFAAGSTATAKARSFEDQGFEVDDRGIVTANAKIKELHRTGTSQAATTAGFELMAEAGRYSLELLAALQHAADTASTVAAAARAEISILSGLVQRESPAKADRPPLLNFVDIGDTKLSEFRFTETEKYIYDEMMTNLTSKDVANMSELNEGRHWYELASQNPDARHIAAKVEFMNLVQTGGDWDHKWQLQEKFGLETGEDFYFKDPSQDRAVSYDIYSNIHYGYVGRASGFDTPTLISFANLGDGVTGTNDSGDDISMNIGAALYDKYGSNMTQEQFHTGVQEAMQQMEAGVLSGDNITQIRRTR</sequence>
<accession>A0A4R1FZP4</accession>
<feature type="domain" description="Bacterial toxin 44" evidence="1">
    <location>
        <begin position="261"/>
        <end position="355"/>
    </location>
</feature>
<dbReference type="STRING" id="1210063.GCA_001612665_06561"/>
<dbReference type="Pfam" id="PF15607">
    <property type="entry name" value="Ntox44"/>
    <property type="match status" value="1"/>
</dbReference>
<evidence type="ECO:0000313" key="2">
    <source>
        <dbReference type="EMBL" id="TCK00764.1"/>
    </source>
</evidence>
<dbReference type="AlphaFoldDB" id="A0A4R1FZP4"/>
<dbReference type="OrthoDB" id="1187707at2"/>
<name>A0A4R1FZP4_9NOCA</name>
<dbReference type="Proteomes" id="UP000294856">
    <property type="component" value="Unassembled WGS sequence"/>
</dbReference>
<dbReference type="InterPro" id="IPR028946">
    <property type="entry name" value="Ntox44"/>
</dbReference>
<keyword evidence="3" id="KW-1185">Reference proteome</keyword>
<reference evidence="2 3" key="1">
    <citation type="submission" date="2019-03" db="EMBL/GenBank/DDBJ databases">
        <title>Genomic Encyclopedia of Type Strains, Phase IV (KMG-IV): sequencing the most valuable type-strain genomes for metagenomic binning, comparative biology and taxonomic classification.</title>
        <authorList>
            <person name="Goeker M."/>
        </authorList>
    </citation>
    <scope>NUCLEOTIDE SEQUENCE [LARGE SCALE GENOMIC DNA]</scope>
    <source>
        <strain evidence="2 3">DSM 44684</strain>
    </source>
</reference>
<proteinExistence type="predicted"/>
<gene>
    <name evidence="2" type="ORF">DFR71_1774</name>
</gene>
<dbReference type="RefSeq" id="WP_084473357.1">
    <property type="nucleotide sequence ID" value="NZ_SMFR01000001.1"/>
</dbReference>
<evidence type="ECO:0000313" key="3">
    <source>
        <dbReference type="Proteomes" id="UP000294856"/>
    </source>
</evidence>
<organism evidence="2 3">
    <name type="scientific">Nocardia alba</name>
    <dbReference type="NCBI Taxonomy" id="225051"/>
    <lineage>
        <taxon>Bacteria</taxon>
        <taxon>Bacillati</taxon>
        <taxon>Actinomycetota</taxon>
        <taxon>Actinomycetes</taxon>
        <taxon>Mycobacteriales</taxon>
        <taxon>Nocardiaceae</taxon>
        <taxon>Nocardia</taxon>
    </lineage>
</organism>
<comment type="caution">
    <text evidence="2">The sequence shown here is derived from an EMBL/GenBank/DDBJ whole genome shotgun (WGS) entry which is preliminary data.</text>
</comment>